<dbReference type="RefSeq" id="WP_048471926.1">
    <property type="nucleotide sequence ID" value="NZ_JYNL01000055.1"/>
</dbReference>
<evidence type="ECO:0000256" key="3">
    <source>
        <dbReference type="ARBA" id="ARBA00022475"/>
    </source>
</evidence>
<keyword evidence="3" id="KW-1003">Cell membrane</keyword>
<dbReference type="PATRIC" id="fig|37916.4.peg.4587"/>
<evidence type="ECO:0000313" key="10">
    <source>
        <dbReference type="Proteomes" id="UP000036513"/>
    </source>
</evidence>
<dbReference type="PROSITE" id="PS50928">
    <property type="entry name" value="ABC_TM1"/>
    <property type="match status" value="1"/>
</dbReference>
<dbReference type="Pfam" id="PF00528">
    <property type="entry name" value="BPD_transp_1"/>
    <property type="match status" value="1"/>
</dbReference>
<dbReference type="Pfam" id="PF19300">
    <property type="entry name" value="BPD_transp_1_N"/>
    <property type="match status" value="1"/>
</dbReference>
<evidence type="ECO:0000256" key="4">
    <source>
        <dbReference type="ARBA" id="ARBA00022692"/>
    </source>
</evidence>
<dbReference type="AlphaFoldDB" id="A0A0J6VPB1"/>
<feature type="transmembrane region" description="Helical" evidence="7">
    <location>
        <begin position="9"/>
        <end position="30"/>
    </location>
</feature>
<dbReference type="EMBL" id="JYNL01000055">
    <property type="protein sequence ID" value="KMO71352.1"/>
    <property type="molecule type" value="Genomic_DNA"/>
</dbReference>
<proteinExistence type="inferred from homology"/>
<dbReference type="Gene3D" id="1.10.3720.10">
    <property type="entry name" value="MetI-like"/>
    <property type="match status" value="1"/>
</dbReference>
<dbReference type="Proteomes" id="UP000036513">
    <property type="component" value="Unassembled WGS sequence"/>
</dbReference>
<keyword evidence="10" id="KW-1185">Reference proteome</keyword>
<keyword evidence="4 7" id="KW-0812">Transmembrane</keyword>
<dbReference type="SMR" id="A0A0J6VPB1"/>
<dbReference type="InterPro" id="IPR035906">
    <property type="entry name" value="MetI-like_sf"/>
</dbReference>
<feature type="domain" description="ABC transmembrane type-1" evidence="8">
    <location>
        <begin position="95"/>
        <end position="305"/>
    </location>
</feature>
<gene>
    <name evidence="9" type="primary">oppB</name>
    <name evidence="9" type="ORF">MCHLDSM_04601</name>
</gene>
<comment type="subcellular location">
    <subcellularLocation>
        <location evidence="1 7">Cell membrane</location>
        <topology evidence="1 7">Multi-pass membrane protein</topology>
    </subcellularLocation>
</comment>
<evidence type="ECO:0000256" key="1">
    <source>
        <dbReference type="ARBA" id="ARBA00004651"/>
    </source>
</evidence>
<keyword evidence="6 7" id="KW-0472">Membrane</keyword>
<dbReference type="GO" id="GO:0055085">
    <property type="term" value="P:transmembrane transport"/>
    <property type="evidence" value="ECO:0007669"/>
    <property type="project" value="InterPro"/>
</dbReference>
<feature type="transmembrane region" description="Helical" evidence="7">
    <location>
        <begin position="283"/>
        <end position="308"/>
    </location>
</feature>
<evidence type="ECO:0000256" key="2">
    <source>
        <dbReference type="ARBA" id="ARBA00022448"/>
    </source>
</evidence>
<comment type="similarity">
    <text evidence="7">Belongs to the binding-protein-dependent transport system permease family.</text>
</comment>
<dbReference type="PANTHER" id="PTHR43163:SF6">
    <property type="entry name" value="DIPEPTIDE TRANSPORT SYSTEM PERMEASE PROTEIN DPPB-RELATED"/>
    <property type="match status" value="1"/>
</dbReference>
<name>A0A0J6VPB1_9MYCO</name>
<feature type="transmembrane region" description="Helical" evidence="7">
    <location>
        <begin position="237"/>
        <end position="257"/>
    </location>
</feature>
<evidence type="ECO:0000259" key="8">
    <source>
        <dbReference type="PROSITE" id="PS50928"/>
    </source>
</evidence>
<dbReference type="CDD" id="cd06261">
    <property type="entry name" value="TM_PBP2"/>
    <property type="match status" value="1"/>
</dbReference>
<dbReference type="SUPFAM" id="SSF161098">
    <property type="entry name" value="MetI-like"/>
    <property type="match status" value="1"/>
</dbReference>
<dbReference type="GO" id="GO:0005886">
    <property type="term" value="C:plasma membrane"/>
    <property type="evidence" value="ECO:0007669"/>
    <property type="project" value="UniProtKB-SubCell"/>
</dbReference>
<dbReference type="InterPro" id="IPR045621">
    <property type="entry name" value="BPD_transp_1_N"/>
</dbReference>
<evidence type="ECO:0000313" key="9">
    <source>
        <dbReference type="EMBL" id="KMO71352.1"/>
    </source>
</evidence>
<reference evidence="9 10" key="1">
    <citation type="journal article" date="2015" name="Genome Biol. Evol.">
        <title>Characterization of Three Mycobacterium spp. with Potential Use in Bioremediation by Genome Sequencing and Comparative Genomics.</title>
        <authorList>
            <person name="Das S."/>
            <person name="Pettersson B.M."/>
            <person name="Behra P.R."/>
            <person name="Ramesh M."/>
            <person name="Dasgupta S."/>
            <person name="Bhattacharya A."/>
            <person name="Kirsebom L.A."/>
        </authorList>
    </citation>
    <scope>NUCLEOTIDE SEQUENCE [LARGE SCALE GENOMIC DNA]</scope>
    <source>
        <strain evidence="9 10">DSM 43826</strain>
    </source>
</reference>
<comment type="caution">
    <text evidence="9">The sequence shown here is derived from an EMBL/GenBank/DDBJ whole genome shotgun (WGS) entry which is preliminary data.</text>
</comment>
<evidence type="ECO:0000256" key="7">
    <source>
        <dbReference type="RuleBase" id="RU363032"/>
    </source>
</evidence>
<feature type="transmembrane region" description="Helical" evidence="7">
    <location>
        <begin position="131"/>
        <end position="157"/>
    </location>
</feature>
<accession>A0A0J6VPB1</accession>
<keyword evidence="2 7" id="KW-0813">Transport</keyword>
<evidence type="ECO:0000256" key="5">
    <source>
        <dbReference type="ARBA" id="ARBA00022989"/>
    </source>
</evidence>
<evidence type="ECO:0000256" key="6">
    <source>
        <dbReference type="ARBA" id="ARBA00023136"/>
    </source>
</evidence>
<dbReference type="STRING" id="37916.MCHLDSM_04601"/>
<protein>
    <submittedName>
        <fullName evidence="9">Oligopeptide transport system permease protein OppB</fullName>
    </submittedName>
</protein>
<sequence length="320" mass="35278" precursor="true">MARFVARRVLGMIAVLFAISVIVFLIFNVVPNSDPAARIAGKNADPDLIARVNADLGLDRPLPVQYLTMMKQIFTGELTSYASNRNVGEQIWHGLPATFSLCIGAAVIWMTLAVLFGYLSAVHAGRFGDRALSILSLVGISMPVFWLAAILLYFFTYKIELFPTGSYVPLTEDPLDWAYHLVLPWFTLAVLFIGFYSRVLRSNMLDAMNEDYVRTARAKGLSERQVRVRHVLRNSMIPIVTLFGLDFGMVVGGGAILTETVYNLDGVGLYAGEAIRSLDLPPLMAVTMFGAFFIVLFNTLVDIAYAVLDPRIRLGEAAPA</sequence>
<keyword evidence="5 7" id="KW-1133">Transmembrane helix</keyword>
<organism evidence="9 10">
    <name type="scientific">Mycolicibacterium chlorophenolicum</name>
    <dbReference type="NCBI Taxonomy" id="37916"/>
    <lineage>
        <taxon>Bacteria</taxon>
        <taxon>Bacillati</taxon>
        <taxon>Actinomycetota</taxon>
        <taxon>Actinomycetes</taxon>
        <taxon>Mycobacteriales</taxon>
        <taxon>Mycobacteriaceae</taxon>
        <taxon>Mycolicibacterium</taxon>
    </lineage>
</organism>
<dbReference type="PANTHER" id="PTHR43163">
    <property type="entry name" value="DIPEPTIDE TRANSPORT SYSTEM PERMEASE PROTEIN DPPB-RELATED"/>
    <property type="match status" value="1"/>
</dbReference>
<feature type="transmembrane region" description="Helical" evidence="7">
    <location>
        <begin position="177"/>
        <end position="196"/>
    </location>
</feature>
<feature type="transmembrane region" description="Helical" evidence="7">
    <location>
        <begin position="97"/>
        <end position="119"/>
    </location>
</feature>
<dbReference type="InterPro" id="IPR000515">
    <property type="entry name" value="MetI-like"/>
</dbReference>